<protein>
    <submittedName>
        <fullName evidence="2">Uncharacterized protein</fullName>
    </submittedName>
</protein>
<keyword evidence="1" id="KW-0812">Transmembrane</keyword>
<keyword evidence="1" id="KW-0472">Membrane</keyword>
<proteinExistence type="predicted"/>
<gene>
    <name evidence="2" type="ORF">ECRASSUSDP1_LOCUS26266</name>
</gene>
<keyword evidence="1" id="KW-1133">Transmembrane helix</keyword>
<feature type="transmembrane region" description="Helical" evidence="1">
    <location>
        <begin position="12"/>
        <end position="32"/>
    </location>
</feature>
<evidence type="ECO:0000256" key="1">
    <source>
        <dbReference type="SAM" id="Phobius"/>
    </source>
</evidence>
<dbReference type="AlphaFoldDB" id="A0AAD1Y3J1"/>
<reference evidence="2" key="1">
    <citation type="submission" date="2023-07" db="EMBL/GenBank/DDBJ databases">
        <authorList>
            <consortium name="AG Swart"/>
            <person name="Singh M."/>
            <person name="Singh A."/>
            <person name="Seah K."/>
            <person name="Emmerich C."/>
        </authorList>
    </citation>
    <scope>NUCLEOTIDE SEQUENCE</scope>
    <source>
        <strain evidence="2">DP1</strain>
    </source>
</reference>
<comment type="caution">
    <text evidence="2">The sequence shown here is derived from an EMBL/GenBank/DDBJ whole genome shotgun (WGS) entry which is preliminary data.</text>
</comment>
<evidence type="ECO:0000313" key="2">
    <source>
        <dbReference type="EMBL" id="CAI2384731.1"/>
    </source>
</evidence>
<sequence>MCWYFREFKTTIGRTVSLMIKIVLILYAYIMLRIMMGRKNTSKIVNTVIKDILNDASPISLQGTNF</sequence>
<dbReference type="Proteomes" id="UP001295684">
    <property type="component" value="Unassembled WGS sequence"/>
</dbReference>
<keyword evidence="3" id="KW-1185">Reference proteome</keyword>
<name>A0AAD1Y3J1_EUPCR</name>
<accession>A0AAD1Y3J1</accession>
<dbReference type="EMBL" id="CAMPGE010027074">
    <property type="protein sequence ID" value="CAI2384731.1"/>
    <property type="molecule type" value="Genomic_DNA"/>
</dbReference>
<organism evidence="2 3">
    <name type="scientific">Euplotes crassus</name>
    <dbReference type="NCBI Taxonomy" id="5936"/>
    <lineage>
        <taxon>Eukaryota</taxon>
        <taxon>Sar</taxon>
        <taxon>Alveolata</taxon>
        <taxon>Ciliophora</taxon>
        <taxon>Intramacronucleata</taxon>
        <taxon>Spirotrichea</taxon>
        <taxon>Hypotrichia</taxon>
        <taxon>Euplotida</taxon>
        <taxon>Euplotidae</taxon>
        <taxon>Moneuplotes</taxon>
    </lineage>
</organism>
<evidence type="ECO:0000313" key="3">
    <source>
        <dbReference type="Proteomes" id="UP001295684"/>
    </source>
</evidence>